<dbReference type="Proteomes" id="UP000516380">
    <property type="component" value="Chromosome"/>
</dbReference>
<sequence>MAAESSVRSGNFEYLDALLVQVAGKPGPVGAGSFDTDLAEFPFDRIHVSIDA</sequence>
<dbReference type="EMBL" id="AP023343">
    <property type="protein sequence ID" value="BCI85255.1"/>
    <property type="molecule type" value="Genomic_DNA"/>
</dbReference>
<reference evidence="1 2" key="1">
    <citation type="submission" date="2020-07" db="EMBL/GenBank/DDBJ databases">
        <title>Mycobacterium kansasii (former subtype) with zoonotic potential isolated from diseased indoor pet cat, Japan.</title>
        <authorList>
            <person name="Fukano H."/>
            <person name="Terazono T."/>
            <person name="Hoshino Y."/>
        </authorList>
    </citation>
    <scope>NUCLEOTIDE SEQUENCE [LARGE SCALE GENOMIC DNA]</scope>
    <source>
        <strain evidence="1 2">Kuro-I</strain>
    </source>
</reference>
<gene>
    <name evidence="1" type="ORF">NIIDMKKI_04610</name>
</gene>
<evidence type="ECO:0000313" key="1">
    <source>
        <dbReference type="EMBL" id="BCI85255.1"/>
    </source>
</evidence>
<organism evidence="1 2">
    <name type="scientific">Mycobacterium kansasii</name>
    <dbReference type="NCBI Taxonomy" id="1768"/>
    <lineage>
        <taxon>Bacteria</taxon>
        <taxon>Bacillati</taxon>
        <taxon>Actinomycetota</taxon>
        <taxon>Actinomycetes</taxon>
        <taxon>Mycobacteriales</taxon>
        <taxon>Mycobacteriaceae</taxon>
        <taxon>Mycobacterium</taxon>
    </lineage>
</organism>
<accession>A0A7G1I5V2</accession>
<name>A0A7G1I5V2_MYCKA</name>
<dbReference type="AlphaFoldDB" id="A0A7G1I5V2"/>
<protein>
    <submittedName>
        <fullName evidence="1">Uncharacterized protein</fullName>
    </submittedName>
</protein>
<proteinExistence type="predicted"/>
<evidence type="ECO:0000313" key="2">
    <source>
        <dbReference type="Proteomes" id="UP000516380"/>
    </source>
</evidence>
<keyword evidence="2" id="KW-1185">Reference proteome</keyword>